<feature type="compositionally biased region" description="Polar residues" evidence="1">
    <location>
        <begin position="527"/>
        <end position="548"/>
    </location>
</feature>
<keyword evidence="2" id="KW-0812">Transmembrane</keyword>
<reference evidence="3" key="2">
    <citation type="submission" date="2021-01" db="UniProtKB">
        <authorList>
            <consortium name="EnsemblPlants"/>
        </authorList>
    </citation>
    <scope>IDENTIFICATION</scope>
</reference>
<feature type="compositionally biased region" description="Polar residues" evidence="1">
    <location>
        <begin position="681"/>
        <end position="699"/>
    </location>
</feature>
<feature type="region of interest" description="Disordered" evidence="1">
    <location>
        <begin position="974"/>
        <end position="1202"/>
    </location>
</feature>
<dbReference type="OMA" id="PNFSDMR"/>
<dbReference type="PANTHER" id="PTHR31008">
    <property type="entry name" value="COP1-INTERACTING PROTEIN-RELATED"/>
    <property type="match status" value="1"/>
</dbReference>
<dbReference type="EMBL" id="LRBV02000005">
    <property type="status" value="NOT_ANNOTATED_CDS"/>
    <property type="molecule type" value="Genomic_DNA"/>
</dbReference>
<dbReference type="Gramene" id="QL05p003152:mrna">
    <property type="protein sequence ID" value="QL05p003152:mrna"/>
    <property type="gene ID" value="QL05p003152"/>
</dbReference>
<feature type="compositionally biased region" description="Gly residues" evidence="1">
    <location>
        <begin position="654"/>
        <end position="669"/>
    </location>
</feature>
<keyword evidence="2" id="KW-1133">Transmembrane helix</keyword>
<feature type="region of interest" description="Disordered" evidence="1">
    <location>
        <begin position="455"/>
        <end position="476"/>
    </location>
</feature>
<feature type="compositionally biased region" description="Acidic residues" evidence="1">
    <location>
        <begin position="1048"/>
        <end position="1057"/>
    </location>
</feature>
<evidence type="ECO:0000313" key="3">
    <source>
        <dbReference type="EnsemblPlants" id="QL05p003152:mrna"/>
    </source>
</evidence>
<dbReference type="InParanoid" id="A0A7N2LJM1"/>
<keyword evidence="2" id="KW-0472">Membrane</keyword>
<sequence length="1560" mass="171198">MKSDMPLDYAVFQLSPKRSRCELFVSSDGNTEKLASGLVKPFVTHLKVAEEQVALAVQSIKLEVEKRRNAETWFTKGTLERFVRFVSTPEVLELVNTYDAEMSQLEAAQKIYSQRAGDQNSGALDQLFANITIVIFYFANFPASVWFFGVLFPWNMSWAMFCLGGDGIGTAGAADATKKELLRAIDVRLVAVRQDLTTACARASAAGFNPDTVSELHHFANRFGAHRLNTLVLGFGSSDREESSSGLLGWKTQKKRELKRKCLKLLSLQLVLDVSWGILETKVQSEACTKFRSLCQRRPDLLINTWKPGVDDTAIRSSTGSDMSIDDPISAEDPNNGTHHPTTTATTIAAGQDQQHQKQQHSFSTTQNQSQISTCQQPKFPTRRNLNEKNEPNQPANTATTAQLANNINNNDENKKEDSLSVTESSDSPPFSSSIAASQPARRLSVQDRINLFENKQKETGGGSGGSGSGGGGKPVVVGKAAELRRLSSDVSTAAAPPLPVLRRWSGASDMSIDVSGEKKDVESPLCTPSSVNSPFVSLPKSNSSNGFLGSGAEDHKDKDKKGLLNDTASSVGLKDQGKEEEDVGVKGRTNWKDHKVVGSLNQSRDFSDQEVSQEKLKVKDHQVVGFASKVGGHGASDGGFVNRDRSEVVGGKNQVGGFGSKVGDGSSDGGFVNRVGDSGPVTQSRSRVYNSHTRSFSGQLEGGSGLKLREAAPSGLAKGVEGDQLDPQSKWRSFTRELEEVGKKELGSSDRQQLKVEESGTQNMKFQKVEESGPQSMKFQKPVSASREQIKKPQGSRKDEAGFSYENNKLDYPGKKASEAQESIPTMPTMPLEQVQRVRQSKGNQELNDELKMKANELEKLFAEHKLRVPGDQSGSARRNKPAEKQMEKAASSQYKKPEAVEVAPAQLSEKPSVIEPAGTSINMAKFNTSTPPPMKIVDIQDYGDSLRKNFAELHFTDDSRGKFYEKYMQKRDAKLREEWSSNRAEKEAKMKAMQDNLEQSKAEMKLKFSASADRDVSSARRRADKLRSFNFRSSVKREQHPIDSFQSEDDEDLSEFPEHKFYGQDRFSSEPSVGDVASRSAQAKKILPNRNVSISTPRTTVNSVTRSSAKVSNSSSGRRRMQAENPLAQSVPNFSDFRKENTKPSLGVGKTTPRSQVRNFNRSKSISEEAPNAKEEKPRRSQSSRKSASNPVELKDLSAVNSDNSVLAPLKFDKEQTEQIPSEKISKNVDSKAFLRKGNGIGPGAGASIAKLKASLASETLENDEEYESAFEADDVDMAKEEEEEEDEELETMPVEDCVDVDNGETRLSQEYDKSANSGSENGDSVRSLSQVDPTSVTELPATVPSTFHNVGSLQDSPNGSPISWNSRMHHPFSYPHETSDIDAFVDSPIGSPASWNSHSLTQSEADAARMRKKWGAAQKPIIVANASHNQSRKDVTKGFKRLLKFGRKSRGADSLVDWISATTSEGDDDTEDGRDVANRSSEDLRKSRMGFSHGHPSDDSFNESEFNEQVQAYSSIPAPPANFRLRDDHLSGSSLKAPRSFFSLSSFRSKGSDSKPR</sequence>
<feature type="region of interest" description="Disordered" evidence="1">
    <location>
        <begin position="1464"/>
        <end position="1539"/>
    </location>
</feature>
<feature type="compositionally biased region" description="Basic and acidic residues" evidence="1">
    <location>
        <begin position="974"/>
        <end position="1020"/>
    </location>
</feature>
<feature type="compositionally biased region" description="Polar residues" evidence="1">
    <location>
        <begin position="1317"/>
        <end position="1367"/>
    </location>
</feature>
<evidence type="ECO:0000313" key="4">
    <source>
        <dbReference type="Proteomes" id="UP000594261"/>
    </source>
</evidence>
<keyword evidence="4" id="KW-1185">Reference proteome</keyword>
<feature type="compositionally biased region" description="Basic and acidic residues" evidence="1">
    <location>
        <begin position="1476"/>
        <end position="1489"/>
    </location>
</feature>
<organism evidence="3 4">
    <name type="scientific">Quercus lobata</name>
    <name type="common">Valley oak</name>
    <dbReference type="NCBI Taxonomy" id="97700"/>
    <lineage>
        <taxon>Eukaryota</taxon>
        <taxon>Viridiplantae</taxon>
        <taxon>Streptophyta</taxon>
        <taxon>Embryophyta</taxon>
        <taxon>Tracheophyta</taxon>
        <taxon>Spermatophyta</taxon>
        <taxon>Magnoliopsida</taxon>
        <taxon>eudicotyledons</taxon>
        <taxon>Gunneridae</taxon>
        <taxon>Pentapetalae</taxon>
        <taxon>rosids</taxon>
        <taxon>fabids</taxon>
        <taxon>Fagales</taxon>
        <taxon>Fagaceae</taxon>
        <taxon>Quercus</taxon>
    </lineage>
</organism>
<name>A0A7N2LJM1_QUELO</name>
<protein>
    <recommendedName>
        <fullName evidence="5">COP1-interacting protein 7</fullName>
    </recommendedName>
</protein>
<feature type="compositionally biased region" description="Basic and acidic residues" evidence="1">
    <location>
        <begin position="743"/>
        <end position="759"/>
    </location>
</feature>
<feature type="region of interest" description="Disordered" evidence="1">
    <location>
        <begin position="865"/>
        <end position="906"/>
    </location>
</feature>
<feature type="compositionally biased region" description="Polar residues" evidence="1">
    <location>
        <begin position="368"/>
        <end position="379"/>
    </location>
</feature>
<proteinExistence type="predicted"/>
<evidence type="ECO:0000256" key="2">
    <source>
        <dbReference type="SAM" id="Phobius"/>
    </source>
</evidence>
<feature type="compositionally biased region" description="Basic and acidic residues" evidence="1">
    <location>
        <begin position="809"/>
        <end position="820"/>
    </location>
</feature>
<accession>A0A7N2LJM1</accession>
<dbReference type="PANTHER" id="PTHR31008:SF15">
    <property type="entry name" value="GPI-ANCHORED ADHESIN-LIKE PROTEIN"/>
    <property type="match status" value="1"/>
</dbReference>
<reference evidence="3 4" key="1">
    <citation type="journal article" date="2016" name="G3 (Bethesda)">
        <title>First Draft Assembly and Annotation of the Genome of a California Endemic Oak Quercus lobata Nee (Fagaceae).</title>
        <authorList>
            <person name="Sork V.L."/>
            <person name="Fitz-Gibbon S.T."/>
            <person name="Puiu D."/>
            <person name="Crepeau M."/>
            <person name="Gugger P.F."/>
            <person name="Sherman R."/>
            <person name="Stevens K."/>
            <person name="Langley C.H."/>
            <person name="Pellegrini M."/>
            <person name="Salzberg S.L."/>
        </authorList>
    </citation>
    <scope>NUCLEOTIDE SEQUENCE [LARGE SCALE GENOMIC DNA]</scope>
    <source>
        <strain evidence="3 4">cv. SW786</strain>
    </source>
</reference>
<feature type="region of interest" description="Disordered" evidence="1">
    <location>
        <begin position="743"/>
        <end position="830"/>
    </location>
</feature>
<feature type="compositionally biased region" description="Polar residues" evidence="1">
    <location>
        <begin position="1092"/>
        <end position="1118"/>
    </location>
</feature>
<dbReference type="EnsemblPlants" id="QL05p003152:mrna">
    <property type="protein sequence ID" value="QL05p003152:mrna"/>
    <property type="gene ID" value="QL05p003152"/>
</dbReference>
<feature type="compositionally biased region" description="Low complexity" evidence="1">
    <location>
        <begin position="421"/>
        <end position="441"/>
    </location>
</feature>
<feature type="compositionally biased region" description="Basic and acidic residues" evidence="1">
    <location>
        <begin position="789"/>
        <end position="802"/>
    </location>
</feature>
<feature type="compositionally biased region" description="Basic and acidic residues" evidence="1">
    <location>
        <begin position="553"/>
        <end position="564"/>
    </location>
</feature>
<dbReference type="FunCoup" id="A0A7N2LJM1">
    <property type="interactions" value="362"/>
</dbReference>
<feature type="compositionally biased region" description="Basic and acidic residues" evidence="1">
    <location>
        <begin position="1306"/>
        <end position="1316"/>
    </location>
</feature>
<evidence type="ECO:0000256" key="1">
    <source>
        <dbReference type="SAM" id="MobiDB-lite"/>
    </source>
</evidence>
<feature type="compositionally biased region" description="Acidic residues" evidence="1">
    <location>
        <begin position="1263"/>
        <end position="1293"/>
    </location>
</feature>
<feature type="compositionally biased region" description="Basic and acidic residues" evidence="1">
    <location>
        <begin position="1167"/>
        <end position="1181"/>
    </location>
</feature>
<feature type="region of interest" description="Disordered" evidence="1">
    <location>
        <begin position="312"/>
        <end position="443"/>
    </location>
</feature>
<feature type="compositionally biased region" description="Gly residues" evidence="1">
    <location>
        <begin position="460"/>
        <end position="474"/>
    </location>
</feature>
<feature type="region of interest" description="Disordered" evidence="1">
    <location>
        <begin position="652"/>
        <end position="731"/>
    </location>
</feature>
<dbReference type="Proteomes" id="UP000594261">
    <property type="component" value="Chromosome 5"/>
</dbReference>
<feature type="compositionally biased region" description="Low complexity" evidence="1">
    <location>
        <begin position="392"/>
        <end position="411"/>
    </location>
</feature>
<feature type="compositionally biased region" description="Polar residues" evidence="1">
    <location>
        <begin position="1154"/>
        <end position="1166"/>
    </location>
</feature>
<feature type="region of interest" description="Disordered" evidence="1">
    <location>
        <begin position="1262"/>
        <end position="1367"/>
    </location>
</feature>
<feature type="region of interest" description="Disordered" evidence="1">
    <location>
        <begin position="517"/>
        <end position="588"/>
    </location>
</feature>
<feature type="transmembrane region" description="Helical" evidence="2">
    <location>
        <begin position="127"/>
        <end position="152"/>
    </location>
</feature>
<feature type="compositionally biased region" description="Low complexity" evidence="1">
    <location>
        <begin position="334"/>
        <end position="354"/>
    </location>
</feature>
<evidence type="ECO:0008006" key="5">
    <source>
        <dbReference type="Google" id="ProtNLM"/>
    </source>
</evidence>